<keyword evidence="2" id="KW-1185">Reference proteome</keyword>
<sequence>MSLFVPSISHLQGKNLHSKSSGLFHYLMLFFLTVIV</sequence>
<evidence type="ECO:0000313" key="1">
    <source>
        <dbReference type="EMBL" id="KFM70114.1"/>
    </source>
</evidence>
<accession>A0A087TYC5</accession>
<evidence type="ECO:0000313" key="2">
    <source>
        <dbReference type="Proteomes" id="UP000054359"/>
    </source>
</evidence>
<dbReference type="EMBL" id="KK117307">
    <property type="protein sequence ID" value="KFM70114.1"/>
    <property type="molecule type" value="Genomic_DNA"/>
</dbReference>
<protein>
    <submittedName>
        <fullName evidence="1">Uncharacterized protein</fullName>
    </submittedName>
</protein>
<proteinExistence type="predicted"/>
<dbReference type="AlphaFoldDB" id="A0A087TYC5"/>
<organism evidence="1 2">
    <name type="scientific">Stegodyphus mimosarum</name>
    <name type="common">African social velvet spider</name>
    <dbReference type="NCBI Taxonomy" id="407821"/>
    <lineage>
        <taxon>Eukaryota</taxon>
        <taxon>Metazoa</taxon>
        <taxon>Ecdysozoa</taxon>
        <taxon>Arthropoda</taxon>
        <taxon>Chelicerata</taxon>
        <taxon>Arachnida</taxon>
        <taxon>Araneae</taxon>
        <taxon>Araneomorphae</taxon>
        <taxon>Entelegynae</taxon>
        <taxon>Eresoidea</taxon>
        <taxon>Eresidae</taxon>
        <taxon>Stegodyphus</taxon>
    </lineage>
</organism>
<dbReference type="Proteomes" id="UP000054359">
    <property type="component" value="Unassembled WGS sequence"/>
</dbReference>
<name>A0A087TYC5_STEMI</name>
<feature type="non-terminal residue" evidence="1">
    <location>
        <position position="36"/>
    </location>
</feature>
<gene>
    <name evidence="1" type="ORF">X975_04976</name>
</gene>
<reference evidence="1 2" key="1">
    <citation type="submission" date="2013-11" db="EMBL/GenBank/DDBJ databases">
        <title>Genome sequencing of Stegodyphus mimosarum.</title>
        <authorList>
            <person name="Bechsgaard J."/>
        </authorList>
    </citation>
    <scope>NUCLEOTIDE SEQUENCE [LARGE SCALE GENOMIC DNA]</scope>
</reference>